<dbReference type="PANTHER" id="PTHR35042">
    <property type="entry name" value="ANTHRONE OXYGENASE ENCC"/>
    <property type="match status" value="1"/>
</dbReference>
<feature type="transmembrane region" description="Helical" evidence="6">
    <location>
        <begin position="63"/>
        <end position="81"/>
    </location>
</feature>
<dbReference type="Proteomes" id="UP000799291">
    <property type="component" value="Unassembled WGS sequence"/>
</dbReference>
<dbReference type="AlphaFoldDB" id="A0A6G1JPI1"/>
<dbReference type="GO" id="GO:0016020">
    <property type="term" value="C:membrane"/>
    <property type="evidence" value="ECO:0007669"/>
    <property type="project" value="UniProtKB-SubCell"/>
</dbReference>
<evidence type="ECO:0000256" key="3">
    <source>
        <dbReference type="ARBA" id="ARBA00022989"/>
    </source>
</evidence>
<evidence type="ECO:0000313" key="7">
    <source>
        <dbReference type="EMBL" id="KAF2692025.1"/>
    </source>
</evidence>
<keyword evidence="2 6" id="KW-0812">Transmembrane</keyword>
<keyword evidence="4 6" id="KW-0472">Membrane</keyword>
<dbReference type="InterPro" id="IPR013901">
    <property type="entry name" value="Anthrone_oxy"/>
</dbReference>
<feature type="transmembrane region" description="Helical" evidence="6">
    <location>
        <begin position="93"/>
        <end position="111"/>
    </location>
</feature>
<evidence type="ECO:0000256" key="2">
    <source>
        <dbReference type="ARBA" id="ARBA00022692"/>
    </source>
</evidence>
<dbReference type="PANTHER" id="PTHR35042:SF1">
    <property type="entry name" value="DUF1772-DOMAIN-CONTAINING PROTEIN"/>
    <property type="match status" value="1"/>
</dbReference>
<dbReference type="Pfam" id="PF08592">
    <property type="entry name" value="Anthrone_oxy"/>
    <property type="match status" value="1"/>
</dbReference>
<organism evidence="7 8">
    <name type="scientific">Lentithecium fluviatile CBS 122367</name>
    <dbReference type="NCBI Taxonomy" id="1168545"/>
    <lineage>
        <taxon>Eukaryota</taxon>
        <taxon>Fungi</taxon>
        <taxon>Dikarya</taxon>
        <taxon>Ascomycota</taxon>
        <taxon>Pezizomycotina</taxon>
        <taxon>Dothideomycetes</taxon>
        <taxon>Pleosporomycetidae</taxon>
        <taxon>Pleosporales</taxon>
        <taxon>Massarineae</taxon>
        <taxon>Lentitheciaceae</taxon>
        <taxon>Lentithecium</taxon>
    </lineage>
</organism>
<comment type="subcellular location">
    <subcellularLocation>
        <location evidence="1">Membrane</location>
        <topology evidence="1">Multi-pass membrane protein</topology>
    </subcellularLocation>
</comment>
<dbReference type="EMBL" id="MU005569">
    <property type="protein sequence ID" value="KAF2692025.1"/>
    <property type="molecule type" value="Genomic_DNA"/>
</dbReference>
<name>A0A6G1JPI1_9PLEO</name>
<protein>
    <recommendedName>
        <fullName evidence="9">DUF1772-domain-containing protein</fullName>
    </recommendedName>
</protein>
<dbReference type="OrthoDB" id="5954308at2759"/>
<proteinExistence type="inferred from homology"/>
<keyword evidence="3 6" id="KW-1133">Transmembrane helix</keyword>
<evidence type="ECO:0008006" key="9">
    <source>
        <dbReference type="Google" id="ProtNLM"/>
    </source>
</evidence>
<reference evidence="7" key="1">
    <citation type="journal article" date="2020" name="Stud. Mycol.">
        <title>101 Dothideomycetes genomes: a test case for predicting lifestyles and emergence of pathogens.</title>
        <authorList>
            <person name="Haridas S."/>
            <person name="Albert R."/>
            <person name="Binder M."/>
            <person name="Bloem J."/>
            <person name="Labutti K."/>
            <person name="Salamov A."/>
            <person name="Andreopoulos B."/>
            <person name="Baker S."/>
            <person name="Barry K."/>
            <person name="Bills G."/>
            <person name="Bluhm B."/>
            <person name="Cannon C."/>
            <person name="Castanera R."/>
            <person name="Culley D."/>
            <person name="Daum C."/>
            <person name="Ezra D."/>
            <person name="Gonzalez J."/>
            <person name="Henrissat B."/>
            <person name="Kuo A."/>
            <person name="Liang C."/>
            <person name="Lipzen A."/>
            <person name="Lutzoni F."/>
            <person name="Magnuson J."/>
            <person name="Mondo S."/>
            <person name="Nolan M."/>
            <person name="Ohm R."/>
            <person name="Pangilinan J."/>
            <person name="Park H.-J."/>
            <person name="Ramirez L."/>
            <person name="Alfaro M."/>
            <person name="Sun H."/>
            <person name="Tritt A."/>
            <person name="Yoshinaga Y."/>
            <person name="Zwiers L.-H."/>
            <person name="Turgeon B."/>
            <person name="Goodwin S."/>
            <person name="Spatafora J."/>
            <person name="Crous P."/>
            <person name="Grigoriev I."/>
        </authorList>
    </citation>
    <scope>NUCLEOTIDE SEQUENCE</scope>
    <source>
        <strain evidence="7">CBS 122367</strain>
    </source>
</reference>
<feature type="transmembrane region" description="Helical" evidence="6">
    <location>
        <begin position="158"/>
        <end position="176"/>
    </location>
</feature>
<evidence type="ECO:0000256" key="4">
    <source>
        <dbReference type="ARBA" id="ARBA00023136"/>
    </source>
</evidence>
<comment type="similarity">
    <text evidence="5">Belongs to the anthrone oxygenase family.</text>
</comment>
<evidence type="ECO:0000256" key="5">
    <source>
        <dbReference type="ARBA" id="ARBA00034313"/>
    </source>
</evidence>
<sequence>MATLFSERPPTGFLVAQAVGITASTYLLGTNASLSFISVPALMMAPAPLAARQWKKVFDTGKAIGIALSIASALGTAYVAFHQDPSSLPFKLNLAATLLFPSIIPFTLVFIGPVNAKLAYKAHALASSGSLADKDIEAGVAADETVHALLDVWATRNLARAAITGLGVVFAVWAALDA</sequence>
<evidence type="ECO:0000256" key="6">
    <source>
        <dbReference type="SAM" id="Phobius"/>
    </source>
</evidence>
<keyword evidence="8" id="KW-1185">Reference proteome</keyword>
<evidence type="ECO:0000256" key="1">
    <source>
        <dbReference type="ARBA" id="ARBA00004141"/>
    </source>
</evidence>
<accession>A0A6G1JPI1</accession>
<gene>
    <name evidence="7" type="ORF">K458DRAFT_354231</name>
</gene>
<evidence type="ECO:0000313" key="8">
    <source>
        <dbReference type="Proteomes" id="UP000799291"/>
    </source>
</evidence>